<evidence type="ECO:0000256" key="1">
    <source>
        <dbReference type="SAM" id="MobiDB-lite"/>
    </source>
</evidence>
<feature type="compositionally biased region" description="Basic residues" evidence="1">
    <location>
        <begin position="19"/>
        <end position="31"/>
    </location>
</feature>
<proteinExistence type="predicted"/>
<feature type="region of interest" description="Disordered" evidence="1">
    <location>
        <begin position="1"/>
        <end position="61"/>
    </location>
</feature>
<keyword evidence="3" id="KW-1185">Reference proteome</keyword>
<organism evidence="2 3">
    <name type="scientific">Trifolium medium</name>
    <dbReference type="NCBI Taxonomy" id="97028"/>
    <lineage>
        <taxon>Eukaryota</taxon>
        <taxon>Viridiplantae</taxon>
        <taxon>Streptophyta</taxon>
        <taxon>Embryophyta</taxon>
        <taxon>Tracheophyta</taxon>
        <taxon>Spermatophyta</taxon>
        <taxon>Magnoliopsida</taxon>
        <taxon>eudicotyledons</taxon>
        <taxon>Gunneridae</taxon>
        <taxon>Pentapetalae</taxon>
        <taxon>rosids</taxon>
        <taxon>fabids</taxon>
        <taxon>Fabales</taxon>
        <taxon>Fabaceae</taxon>
        <taxon>Papilionoideae</taxon>
        <taxon>50 kb inversion clade</taxon>
        <taxon>NPAAA clade</taxon>
        <taxon>Hologalegina</taxon>
        <taxon>IRL clade</taxon>
        <taxon>Trifolieae</taxon>
        <taxon>Trifolium</taxon>
    </lineage>
</organism>
<dbReference type="EMBL" id="LXQA010024011">
    <property type="protein sequence ID" value="MCH93028.1"/>
    <property type="molecule type" value="Genomic_DNA"/>
</dbReference>
<sequence length="81" mass="9239">MPKQTVKLERFSNDGDTVKKHKQKTAKKHKQTAKEKNISPPRVRDSNRTKPSDSPAFPLDPRSVRIDVQSVGNDCYFRLCG</sequence>
<name>A0A392N244_9FABA</name>
<protein>
    <submittedName>
        <fullName evidence="2">Uncharacterized protein</fullName>
    </submittedName>
</protein>
<feature type="compositionally biased region" description="Basic and acidic residues" evidence="1">
    <location>
        <begin position="1"/>
        <end position="18"/>
    </location>
</feature>
<feature type="compositionally biased region" description="Basic and acidic residues" evidence="1">
    <location>
        <begin position="32"/>
        <end position="51"/>
    </location>
</feature>
<comment type="caution">
    <text evidence="2">The sequence shown here is derived from an EMBL/GenBank/DDBJ whole genome shotgun (WGS) entry which is preliminary data.</text>
</comment>
<reference evidence="2 3" key="1">
    <citation type="journal article" date="2018" name="Front. Plant Sci.">
        <title>Red Clover (Trifolium pratense) and Zigzag Clover (T. medium) - A Picture of Genomic Similarities and Differences.</title>
        <authorList>
            <person name="Dluhosova J."/>
            <person name="Istvanek J."/>
            <person name="Nedelnik J."/>
            <person name="Repkova J."/>
        </authorList>
    </citation>
    <scope>NUCLEOTIDE SEQUENCE [LARGE SCALE GENOMIC DNA]</scope>
    <source>
        <strain evidence="3">cv. 10/8</strain>
        <tissue evidence="2">Leaf</tissue>
    </source>
</reference>
<dbReference type="AlphaFoldDB" id="A0A392N244"/>
<evidence type="ECO:0000313" key="3">
    <source>
        <dbReference type="Proteomes" id="UP000265520"/>
    </source>
</evidence>
<evidence type="ECO:0000313" key="2">
    <source>
        <dbReference type="EMBL" id="MCH93028.1"/>
    </source>
</evidence>
<dbReference type="Proteomes" id="UP000265520">
    <property type="component" value="Unassembled WGS sequence"/>
</dbReference>
<accession>A0A392N244</accession>